<keyword evidence="2" id="KW-1185">Reference proteome</keyword>
<dbReference type="PANTHER" id="PTHR24113:SF15">
    <property type="entry name" value="NACHT DOMAIN-CONTAINING PROTEIN"/>
    <property type="match status" value="1"/>
</dbReference>
<dbReference type="InterPro" id="IPR027038">
    <property type="entry name" value="RanGap"/>
</dbReference>
<accession>A0ABN9UWV6</accession>
<dbReference type="Gene3D" id="3.80.10.10">
    <property type="entry name" value="Ribonuclease Inhibitor"/>
    <property type="match status" value="1"/>
</dbReference>
<gene>
    <name evidence="1" type="ORF">PCOR1329_LOCUS52456</name>
</gene>
<protein>
    <submittedName>
        <fullName evidence="1">Uncharacterized protein</fullName>
    </submittedName>
</protein>
<dbReference type="EMBL" id="CAUYUJ010016384">
    <property type="protein sequence ID" value="CAK0864633.1"/>
    <property type="molecule type" value="Genomic_DNA"/>
</dbReference>
<dbReference type="Proteomes" id="UP001189429">
    <property type="component" value="Unassembled WGS sequence"/>
</dbReference>
<reference evidence="1" key="1">
    <citation type="submission" date="2023-10" db="EMBL/GenBank/DDBJ databases">
        <authorList>
            <person name="Chen Y."/>
            <person name="Shah S."/>
            <person name="Dougan E. K."/>
            <person name="Thang M."/>
            <person name="Chan C."/>
        </authorList>
    </citation>
    <scope>NUCLEOTIDE SEQUENCE [LARGE SCALE GENOMIC DNA]</scope>
</reference>
<dbReference type="SUPFAM" id="SSF52047">
    <property type="entry name" value="RNI-like"/>
    <property type="match status" value="1"/>
</dbReference>
<organism evidence="1 2">
    <name type="scientific">Prorocentrum cordatum</name>
    <dbReference type="NCBI Taxonomy" id="2364126"/>
    <lineage>
        <taxon>Eukaryota</taxon>
        <taxon>Sar</taxon>
        <taxon>Alveolata</taxon>
        <taxon>Dinophyceae</taxon>
        <taxon>Prorocentrales</taxon>
        <taxon>Prorocentraceae</taxon>
        <taxon>Prorocentrum</taxon>
    </lineage>
</organism>
<sequence length="167" mass="18003">MWATATPPASRRPGGTARTRWSVWFSIFDFAVLSFEGIKTLSAVLPPLRHRHVLNLDSASAEAVAKAQPQMTSLHVLGLVPLGSVGAEALAKALPHMPSMETLNLYHNSLGDAGATALAEVLPQLRSLKALDLQDNALGDTGAESLAKALQRMTSLQELRLQQFVRR</sequence>
<dbReference type="Pfam" id="PF13516">
    <property type="entry name" value="LRR_6"/>
    <property type="match status" value="2"/>
</dbReference>
<comment type="caution">
    <text evidence="1">The sequence shown here is derived from an EMBL/GenBank/DDBJ whole genome shotgun (WGS) entry which is preliminary data.</text>
</comment>
<dbReference type="PANTHER" id="PTHR24113">
    <property type="entry name" value="RAN GTPASE-ACTIVATING PROTEIN 1"/>
    <property type="match status" value="1"/>
</dbReference>
<name>A0ABN9UWV6_9DINO</name>
<evidence type="ECO:0000313" key="2">
    <source>
        <dbReference type="Proteomes" id="UP001189429"/>
    </source>
</evidence>
<evidence type="ECO:0000313" key="1">
    <source>
        <dbReference type="EMBL" id="CAK0864633.1"/>
    </source>
</evidence>
<dbReference type="InterPro" id="IPR001611">
    <property type="entry name" value="Leu-rich_rpt"/>
</dbReference>
<dbReference type="SMART" id="SM00368">
    <property type="entry name" value="LRR_RI"/>
    <property type="match status" value="3"/>
</dbReference>
<proteinExistence type="predicted"/>
<dbReference type="InterPro" id="IPR032675">
    <property type="entry name" value="LRR_dom_sf"/>
</dbReference>